<comment type="caution">
    <text evidence="2">The sequence shown here is derived from an EMBL/GenBank/DDBJ whole genome shotgun (WGS) entry which is preliminary data.</text>
</comment>
<organism evidence="2 3">
    <name type="scientific">Goodea atripinnis</name>
    <dbReference type="NCBI Taxonomy" id="208336"/>
    <lineage>
        <taxon>Eukaryota</taxon>
        <taxon>Metazoa</taxon>
        <taxon>Chordata</taxon>
        <taxon>Craniata</taxon>
        <taxon>Vertebrata</taxon>
        <taxon>Euteleostomi</taxon>
        <taxon>Actinopterygii</taxon>
        <taxon>Neopterygii</taxon>
        <taxon>Teleostei</taxon>
        <taxon>Neoteleostei</taxon>
        <taxon>Acanthomorphata</taxon>
        <taxon>Ovalentaria</taxon>
        <taxon>Atherinomorphae</taxon>
        <taxon>Cyprinodontiformes</taxon>
        <taxon>Goodeidae</taxon>
        <taxon>Goodea</taxon>
    </lineage>
</organism>
<evidence type="ECO:0000313" key="3">
    <source>
        <dbReference type="Proteomes" id="UP001476798"/>
    </source>
</evidence>
<reference evidence="2 3" key="1">
    <citation type="submission" date="2021-06" db="EMBL/GenBank/DDBJ databases">
        <authorList>
            <person name="Palmer J.M."/>
        </authorList>
    </citation>
    <scope>NUCLEOTIDE SEQUENCE [LARGE SCALE GENOMIC DNA]</scope>
    <source>
        <strain evidence="2 3">GA_2019</strain>
        <tissue evidence="2">Muscle</tissue>
    </source>
</reference>
<feature type="transmembrane region" description="Helical" evidence="1">
    <location>
        <begin position="68"/>
        <end position="86"/>
    </location>
</feature>
<feature type="transmembrane region" description="Helical" evidence="1">
    <location>
        <begin position="33"/>
        <end position="56"/>
    </location>
</feature>
<dbReference type="Proteomes" id="UP001476798">
    <property type="component" value="Unassembled WGS sequence"/>
</dbReference>
<keyword evidence="1" id="KW-0812">Transmembrane</keyword>
<dbReference type="EMBL" id="JAHRIO010002120">
    <property type="protein sequence ID" value="MEQ2159317.1"/>
    <property type="molecule type" value="Genomic_DNA"/>
</dbReference>
<evidence type="ECO:0000256" key="1">
    <source>
        <dbReference type="SAM" id="Phobius"/>
    </source>
</evidence>
<sequence>MGIFSSTLFHCSFGYMFRVIVPLEGEPLRLSTMFSLITALYLPPSIFLSALTTFPVPHSHSMMLPPPSAVLLYVVFFVGSSFFFQVPTGKYTKNACESWSSLNSPEFYIEYVAFS</sequence>
<gene>
    <name evidence="2" type="ORF">GOODEAATRI_021594</name>
</gene>
<name>A0ABV0MJN4_9TELE</name>
<keyword evidence="1" id="KW-1133">Transmembrane helix</keyword>
<keyword evidence="3" id="KW-1185">Reference proteome</keyword>
<keyword evidence="1" id="KW-0472">Membrane</keyword>
<protein>
    <submittedName>
        <fullName evidence="2">Uncharacterized protein</fullName>
    </submittedName>
</protein>
<proteinExistence type="predicted"/>
<evidence type="ECO:0000313" key="2">
    <source>
        <dbReference type="EMBL" id="MEQ2159317.1"/>
    </source>
</evidence>
<accession>A0ABV0MJN4</accession>